<keyword evidence="5" id="KW-1185">Reference proteome</keyword>
<comment type="caution">
    <text evidence="1">Lacks conserved residue(s) required for the propagation of feature annotation.</text>
</comment>
<feature type="compositionally biased region" description="Low complexity" evidence="2">
    <location>
        <begin position="50"/>
        <end position="62"/>
    </location>
</feature>
<dbReference type="AlphaFoldDB" id="A0ABD0L559"/>
<dbReference type="InterPro" id="IPR003582">
    <property type="entry name" value="ShKT_dom"/>
</dbReference>
<feature type="domain" description="ShKT" evidence="3">
    <location>
        <begin position="70"/>
        <end position="103"/>
    </location>
</feature>
<evidence type="ECO:0000259" key="3">
    <source>
        <dbReference type="PROSITE" id="PS51670"/>
    </source>
</evidence>
<comment type="caution">
    <text evidence="4">The sequence shown here is derived from an EMBL/GenBank/DDBJ whole genome shotgun (WGS) entry which is preliminary data.</text>
</comment>
<evidence type="ECO:0000256" key="2">
    <source>
        <dbReference type="SAM" id="MobiDB-lite"/>
    </source>
</evidence>
<protein>
    <recommendedName>
        <fullName evidence="3">ShKT domain-containing protein</fullName>
    </recommendedName>
</protein>
<feature type="region of interest" description="Disordered" evidence="2">
    <location>
        <begin position="24"/>
        <end position="67"/>
    </location>
</feature>
<gene>
    <name evidence="4" type="ORF">BaRGS_00014079</name>
</gene>
<dbReference type="PROSITE" id="PS51670">
    <property type="entry name" value="SHKT"/>
    <property type="match status" value="1"/>
</dbReference>
<accession>A0ABD0L559</accession>
<dbReference type="Gene3D" id="1.10.10.1940">
    <property type="match status" value="1"/>
</dbReference>
<proteinExistence type="predicted"/>
<organism evidence="4 5">
    <name type="scientific">Batillaria attramentaria</name>
    <dbReference type="NCBI Taxonomy" id="370345"/>
    <lineage>
        <taxon>Eukaryota</taxon>
        <taxon>Metazoa</taxon>
        <taxon>Spiralia</taxon>
        <taxon>Lophotrochozoa</taxon>
        <taxon>Mollusca</taxon>
        <taxon>Gastropoda</taxon>
        <taxon>Caenogastropoda</taxon>
        <taxon>Sorbeoconcha</taxon>
        <taxon>Cerithioidea</taxon>
        <taxon>Batillariidae</taxon>
        <taxon>Batillaria</taxon>
    </lineage>
</organism>
<dbReference type="Pfam" id="PF01549">
    <property type="entry name" value="ShK"/>
    <property type="match status" value="2"/>
</dbReference>
<dbReference type="Proteomes" id="UP001519460">
    <property type="component" value="Unassembled WGS sequence"/>
</dbReference>
<evidence type="ECO:0000313" key="4">
    <source>
        <dbReference type="EMBL" id="KAK7494681.1"/>
    </source>
</evidence>
<name>A0ABD0L559_9CAEN</name>
<evidence type="ECO:0000313" key="5">
    <source>
        <dbReference type="Proteomes" id="UP001519460"/>
    </source>
</evidence>
<dbReference type="SMART" id="SM00254">
    <property type="entry name" value="ShKT"/>
    <property type="match status" value="2"/>
</dbReference>
<sequence>MIVSESSRFFTDKVLLLSQHAAATQPPVAHGAGNKNTITQLPPSSPSPPGGSIRPGRPTGPTSSTAATVCEDRVSHCDEYGPEDCTQYQDFMRSHCSRFCGFCSDVTTTVVPGCTDQMTNCAQYGRESCLAYDNFRNVQCRAFCHNCLGDVTL</sequence>
<dbReference type="EMBL" id="JACVVK020000081">
    <property type="protein sequence ID" value="KAK7494681.1"/>
    <property type="molecule type" value="Genomic_DNA"/>
</dbReference>
<evidence type="ECO:0000256" key="1">
    <source>
        <dbReference type="PROSITE-ProRule" id="PRU01005"/>
    </source>
</evidence>
<reference evidence="4 5" key="1">
    <citation type="journal article" date="2023" name="Sci. Data">
        <title>Genome assembly of the Korean intertidal mud-creeper Batillaria attramentaria.</title>
        <authorList>
            <person name="Patra A.K."/>
            <person name="Ho P.T."/>
            <person name="Jun S."/>
            <person name="Lee S.J."/>
            <person name="Kim Y."/>
            <person name="Won Y.J."/>
        </authorList>
    </citation>
    <scope>NUCLEOTIDE SEQUENCE [LARGE SCALE GENOMIC DNA]</scope>
    <source>
        <strain evidence="4">Wonlab-2016</strain>
    </source>
</reference>